<feature type="region of interest" description="Disordered" evidence="2">
    <location>
        <begin position="1"/>
        <end position="32"/>
    </location>
</feature>
<dbReference type="PRINTS" id="PR00755">
    <property type="entry name" value="AFLATOXINBRP"/>
</dbReference>
<dbReference type="Proteomes" id="UP000652219">
    <property type="component" value="Unassembled WGS sequence"/>
</dbReference>
<feature type="compositionally biased region" description="Basic and acidic residues" evidence="2">
    <location>
        <begin position="9"/>
        <end position="18"/>
    </location>
</feature>
<evidence type="ECO:0000313" key="4">
    <source>
        <dbReference type="EMBL" id="KAF6805061.1"/>
    </source>
</evidence>
<evidence type="ECO:0000256" key="1">
    <source>
        <dbReference type="ARBA" id="ARBA00023242"/>
    </source>
</evidence>
<dbReference type="InterPro" id="IPR021858">
    <property type="entry name" value="Fun_TF"/>
</dbReference>
<reference evidence="4 5" key="1">
    <citation type="journal article" date="2020" name="Phytopathology">
        <title>Genome Sequence Resources of Colletotrichum truncatum, C. plurivorum, C. musicola, and C. sojae: Four Species Pathogenic to Soybean (Glycine max).</title>
        <authorList>
            <person name="Rogerio F."/>
            <person name="Boufleur T.R."/>
            <person name="Ciampi-Guillardi M."/>
            <person name="Sukno S.A."/>
            <person name="Thon M.R."/>
            <person name="Massola Junior N.S."/>
            <person name="Baroncelli R."/>
        </authorList>
    </citation>
    <scope>NUCLEOTIDE SEQUENCE [LARGE SCALE GENOMIC DNA]</scope>
    <source>
        <strain evidence="4 5">LFN0009</strain>
    </source>
</reference>
<dbReference type="PANTHER" id="PTHR47784:SF5">
    <property type="entry name" value="STEROL UPTAKE CONTROL PROTEIN 2"/>
    <property type="match status" value="1"/>
</dbReference>
<dbReference type="EMBL" id="WIGN01000192">
    <property type="protein sequence ID" value="KAF6805061.1"/>
    <property type="molecule type" value="Genomic_DNA"/>
</dbReference>
<gene>
    <name evidence="4" type="ORF">CSOJ01_09767</name>
</gene>
<dbReference type="CDD" id="cd00067">
    <property type="entry name" value="GAL4"/>
    <property type="match status" value="1"/>
</dbReference>
<accession>A0A8H6J2Q9</accession>
<evidence type="ECO:0000259" key="3">
    <source>
        <dbReference type="PROSITE" id="PS50048"/>
    </source>
</evidence>
<dbReference type="PANTHER" id="PTHR47784">
    <property type="entry name" value="STEROL UPTAKE CONTROL PROTEIN 2"/>
    <property type="match status" value="1"/>
</dbReference>
<sequence>MSPNQPTRPPEESPEEHRPPKRRKPHRKSRTGCLDCRKRRVKCSEERPSCRSCVRRQVACEYPEETQAPSDETPEVLNVVPQSRPSPGDPFFIPDRSRTIPRTVASHGSTPGTGSVTSPQTSPSVLLNFGIRDLELLHHWTVFTSVNIYKTPGIDSFWQTTLPQIGFQHPFVAHAILSLAALHLAYLDGSQKRACIIEATQHHEVAMAGFHECVGNLTNEKSEALLAWSILNLFYVFGVSGHSDGAERNSPRLRKDRLLGVEWIPMVRGIDAVLGPYYDILRDGRMKPILHLGNWDELDPEELVSDPVDQELCRLRGVWENSSDAEVYEQSLLMMRKCRMYTTQFDTMDEQTQILYDWGCNRAWAGPMAFIHFAPQQYFTLLHQRQPPSLVLFAYFGAFLRMLDDHWYFEGWGKDIVEVVDELLGSYWRPWIRWPLQLVGLDDAEAI</sequence>
<feature type="domain" description="Zn(2)-C6 fungal-type" evidence="3">
    <location>
        <begin position="32"/>
        <end position="62"/>
    </location>
</feature>
<dbReference type="InterPro" id="IPR001138">
    <property type="entry name" value="Zn2Cys6_DnaBD"/>
</dbReference>
<feature type="compositionally biased region" description="Polar residues" evidence="2">
    <location>
        <begin position="106"/>
        <end position="121"/>
    </location>
</feature>
<evidence type="ECO:0000256" key="2">
    <source>
        <dbReference type="SAM" id="MobiDB-lite"/>
    </source>
</evidence>
<dbReference type="AlphaFoldDB" id="A0A8H6J2Q9"/>
<dbReference type="Gene3D" id="4.10.240.10">
    <property type="entry name" value="Zn(2)-C6 fungal-type DNA-binding domain"/>
    <property type="match status" value="1"/>
</dbReference>
<feature type="region of interest" description="Disordered" evidence="2">
    <location>
        <begin position="102"/>
        <end position="121"/>
    </location>
</feature>
<dbReference type="SMART" id="SM00066">
    <property type="entry name" value="GAL4"/>
    <property type="match status" value="1"/>
</dbReference>
<organism evidence="4 5">
    <name type="scientific">Colletotrichum sojae</name>
    <dbReference type="NCBI Taxonomy" id="2175907"/>
    <lineage>
        <taxon>Eukaryota</taxon>
        <taxon>Fungi</taxon>
        <taxon>Dikarya</taxon>
        <taxon>Ascomycota</taxon>
        <taxon>Pezizomycotina</taxon>
        <taxon>Sordariomycetes</taxon>
        <taxon>Hypocreomycetidae</taxon>
        <taxon>Glomerellales</taxon>
        <taxon>Glomerellaceae</taxon>
        <taxon>Colletotrichum</taxon>
        <taxon>Colletotrichum orchidearum species complex</taxon>
    </lineage>
</organism>
<dbReference type="SUPFAM" id="SSF57701">
    <property type="entry name" value="Zn2/Cys6 DNA-binding domain"/>
    <property type="match status" value="1"/>
</dbReference>
<proteinExistence type="predicted"/>
<dbReference type="GO" id="GO:0001228">
    <property type="term" value="F:DNA-binding transcription activator activity, RNA polymerase II-specific"/>
    <property type="evidence" value="ECO:0007669"/>
    <property type="project" value="TreeGrafter"/>
</dbReference>
<dbReference type="PROSITE" id="PS50048">
    <property type="entry name" value="ZN2_CY6_FUNGAL_2"/>
    <property type="match status" value="1"/>
</dbReference>
<evidence type="ECO:0000313" key="5">
    <source>
        <dbReference type="Proteomes" id="UP000652219"/>
    </source>
</evidence>
<dbReference type="InterPro" id="IPR053157">
    <property type="entry name" value="Sterol_Uptake_Regulator"/>
</dbReference>
<keyword evidence="1" id="KW-0539">Nucleus</keyword>
<keyword evidence="5" id="KW-1185">Reference proteome</keyword>
<name>A0A8H6J2Q9_9PEZI</name>
<dbReference type="Pfam" id="PF00172">
    <property type="entry name" value="Zn_clus"/>
    <property type="match status" value="1"/>
</dbReference>
<feature type="compositionally biased region" description="Basic residues" evidence="2">
    <location>
        <begin position="19"/>
        <end position="30"/>
    </location>
</feature>
<dbReference type="InterPro" id="IPR036864">
    <property type="entry name" value="Zn2-C6_fun-type_DNA-bd_sf"/>
</dbReference>
<protein>
    <submittedName>
        <fullName evidence="4">Sterol uptake control protein 2-like protein 1</fullName>
    </submittedName>
</protein>
<comment type="caution">
    <text evidence="4">The sequence shown here is derived from an EMBL/GenBank/DDBJ whole genome shotgun (WGS) entry which is preliminary data.</text>
</comment>
<dbReference type="PROSITE" id="PS00463">
    <property type="entry name" value="ZN2_CY6_FUNGAL_1"/>
    <property type="match status" value="1"/>
</dbReference>
<dbReference type="GO" id="GO:0008270">
    <property type="term" value="F:zinc ion binding"/>
    <property type="evidence" value="ECO:0007669"/>
    <property type="project" value="InterPro"/>
</dbReference>
<dbReference type="Pfam" id="PF11951">
    <property type="entry name" value="Fungal_trans_2"/>
    <property type="match status" value="1"/>
</dbReference>